<reference evidence="2 3" key="1">
    <citation type="submission" date="2021-05" db="EMBL/GenBank/DDBJ databases">
        <title>Genome Assembly of Synthetic Allotetraploid Brassica napus Reveals Homoeologous Exchanges between Subgenomes.</title>
        <authorList>
            <person name="Davis J.T."/>
        </authorList>
    </citation>
    <scope>NUCLEOTIDE SEQUENCE [LARGE SCALE GENOMIC DNA]</scope>
    <source>
        <strain evidence="3">cv. Da-Ae</strain>
        <tissue evidence="2">Seedling</tissue>
    </source>
</reference>
<name>A0ABQ8DAQ9_BRANA</name>
<sequence>KLHIIFPISILQHVSSKKKSFFFPFLPTRGFSSSFFVGVSSSCGLGGFSDYLLGFSIYLLTYTLIYAAHLCLELGVPSSADQRRHLPSSPTVFSYNIYTIEISYSLSNPMDAFRYVVFLCSSRQLENRPLLKHSGGASSEIQGRTINKCFGAMKICTIEIPYSLSNPTDVFLCSSHQLESRPLHKQ</sequence>
<feature type="transmembrane region" description="Helical" evidence="1">
    <location>
        <begin position="51"/>
        <end position="76"/>
    </location>
</feature>
<proteinExistence type="predicted"/>
<gene>
    <name evidence="2" type="ORF">HID58_018730</name>
</gene>
<comment type="caution">
    <text evidence="2">The sequence shown here is derived from an EMBL/GenBank/DDBJ whole genome shotgun (WGS) entry which is preliminary data.</text>
</comment>
<accession>A0ABQ8DAQ9</accession>
<organism evidence="2 3">
    <name type="scientific">Brassica napus</name>
    <name type="common">Rape</name>
    <dbReference type="NCBI Taxonomy" id="3708"/>
    <lineage>
        <taxon>Eukaryota</taxon>
        <taxon>Viridiplantae</taxon>
        <taxon>Streptophyta</taxon>
        <taxon>Embryophyta</taxon>
        <taxon>Tracheophyta</taxon>
        <taxon>Spermatophyta</taxon>
        <taxon>Magnoliopsida</taxon>
        <taxon>eudicotyledons</taxon>
        <taxon>Gunneridae</taxon>
        <taxon>Pentapetalae</taxon>
        <taxon>rosids</taxon>
        <taxon>malvids</taxon>
        <taxon>Brassicales</taxon>
        <taxon>Brassicaceae</taxon>
        <taxon>Brassiceae</taxon>
        <taxon>Brassica</taxon>
    </lineage>
</organism>
<feature type="non-terminal residue" evidence="2">
    <location>
        <position position="1"/>
    </location>
</feature>
<evidence type="ECO:0000313" key="2">
    <source>
        <dbReference type="EMBL" id="KAH0926474.1"/>
    </source>
</evidence>
<dbReference type="EMBL" id="JAGKQM010000005">
    <property type="protein sequence ID" value="KAH0926474.1"/>
    <property type="molecule type" value="Genomic_DNA"/>
</dbReference>
<keyword evidence="1" id="KW-1133">Transmembrane helix</keyword>
<dbReference type="Proteomes" id="UP000824890">
    <property type="component" value="Unassembled WGS sequence"/>
</dbReference>
<feature type="transmembrane region" description="Helical" evidence="1">
    <location>
        <begin position="21"/>
        <end position="39"/>
    </location>
</feature>
<keyword evidence="1" id="KW-0472">Membrane</keyword>
<evidence type="ECO:0000256" key="1">
    <source>
        <dbReference type="SAM" id="Phobius"/>
    </source>
</evidence>
<evidence type="ECO:0000313" key="3">
    <source>
        <dbReference type="Proteomes" id="UP000824890"/>
    </source>
</evidence>
<keyword evidence="1" id="KW-0812">Transmembrane</keyword>
<protein>
    <submittedName>
        <fullName evidence="2">Uncharacterized protein</fullName>
    </submittedName>
</protein>
<keyword evidence="3" id="KW-1185">Reference proteome</keyword>